<dbReference type="Pfam" id="PF00121">
    <property type="entry name" value="TIM"/>
    <property type="match status" value="1"/>
</dbReference>
<dbReference type="FunFam" id="3.20.20.70:FF:000016">
    <property type="entry name" value="Triosephosphate isomerase"/>
    <property type="match status" value="1"/>
</dbReference>
<comment type="subunit">
    <text evidence="7 8">Homodimer.</text>
</comment>
<comment type="function">
    <text evidence="7">Involved in the gluconeogenesis. Catalyzes stereospecifically the conversion of dihydroxyacetone phosphate (DHAP) to D-glyceraldehyde-3-phosphate (G3P).</text>
</comment>
<organism evidence="9 10">
    <name type="scientific">Candidatus Staskawiczbacteria bacterium RIFCSPLOWO2_01_FULL_38_12b</name>
    <dbReference type="NCBI Taxonomy" id="1802214"/>
    <lineage>
        <taxon>Bacteria</taxon>
        <taxon>Candidatus Staskawicziibacteriota</taxon>
    </lineage>
</organism>
<dbReference type="InterPro" id="IPR022896">
    <property type="entry name" value="TrioseP_Isoase_bac/euk"/>
</dbReference>
<dbReference type="GO" id="GO:0004807">
    <property type="term" value="F:triose-phosphate isomerase activity"/>
    <property type="evidence" value="ECO:0007669"/>
    <property type="project" value="UniProtKB-UniRule"/>
</dbReference>
<dbReference type="PROSITE" id="PS00171">
    <property type="entry name" value="TIM_1"/>
    <property type="match status" value="1"/>
</dbReference>
<comment type="similarity">
    <text evidence="2 7 8">Belongs to the triosephosphate isomerase family.</text>
</comment>
<name>A0A1G2IHA7_9BACT</name>
<comment type="catalytic activity">
    <reaction evidence="7 8">
        <text>D-glyceraldehyde 3-phosphate = dihydroxyacetone phosphate</text>
        <dbReference type="Rhea" id="RHEA:18585"/>
        <dbReference type="ChEBI" id="CHEBI:57642"/>
        <dbReference type="ChEBI" id="CHEBI:59776"/>
        <dbReference type="EC" id="5.3.1.1"/>
    </reaction>
</comment>
<comment type="subcellular location">
    <subcellularLocation>
        <location evidence="7 8">Cytoplasm</location>
    </subcellularLocation>
</comment>
<reference evidence="9 10" key="1">
    <citation type="journal article" date="2016" name="Nat. Commun.">
        <title>Thousands of microbial genomes shed light on interconnected biogeochemical processes in an aquifer system.</title>
        <authorList>
            <person name="Anantharaman K."/>
            <person name="Brown C.T."/>
            <person name="Hug L.A."/>
            <person name="Sharon I."/>
            <person name="Castelle C.J."/>
            <person name="Probst A.J."/>
            <person name="Thomas B.C."/>
            <person name="Singh A."/>
            <person name="Wilkins M.J."/>
            <person name="Karaoz U."/>
            <person name="Brodie E.L."/>
            <person name="Williams K.H."/>
            <person name="Hubbard S.S."/>
            <person name="Banfield J.F."/>
        </authorList>
    </citation>
    <scope>NUCLEOTIDE SEQUENCE [LARGE SCALE GENOMIC DNA]</scope>
</reference>
<accession>A0A1G2IHA7</accession>
<keyword evidence="5 7" id="KW-0324">Glycolysis</keyword>
<comment type="pathway">
    <text evidence="1 7 8">Carbohydrate degradation; glycolysis; D-glyceraldehyde 3-phosphate from glycerone phosphate: step 1/1.</text>
</comment>
<dbReference type="Gene3D" id="3.20.20.70">
    <property type="entry name" value="Aldolase class I"/>
    <property type="match status" value="1"/>
</dbReference>
<keyword evidence="6 7" id="KW-0413">Isomerase</keyword>
<proteinExistence type="inferred from homology"/>
<dbReference type="PANTHER" id="PTHR21139:SF42">
    <property type="entry name" value="TRIOSEPHOSPHATE ISOMERASE"/>
    <property type="match status" value="1"/>
</dbReference>
<protein>
    <recommendedName>
        <fullName evidence="7 8">Triosephosphate isomerase</fullName>
        <shortName evidence="7">TIM</shortName>
        <shortName evidence="7">TPI</shortName>
        <ecNumber evidence="7 8">5.3.1.1</ecNumber>
    </recommendedName>
    <alternativeName>
        <fullName evidence="7">Triose-phosphate isomerase</fullName>
    </alternativeName>
</protein>
<comment type="caution">
    <text evidence="9">The sequence shown here is derived from an EMBL/GenBank/DDBJ whole genome shotgun (WGS) entry which is preliminary data.</text>
</comment>
<evidence type="ECO:0000313" key="9">
    <source>
        <dbReference type="EMBL" id="OGZ73578.1"/>
    </source>
</evidence>
<dbReference type="GO" id="GO:0046166">
    <property type="term" value="P:glyceraldehyde-3-phosphate biosynthetic process"/>
    <property type="evidence" value="ECO:0007669"/>
    <property type="project" value="TreeGrafter"/>
</dbReference>
<dbReference type="InterPro" id="IPR035990">
    <property type="entry name" value="TIM_sf"/>
</dbReference>
<dbReference type="GO" id="GO:0019563">
    <property type="term" value="P:glycerol catabolic process"/>
    <property type="evidence" value="ECO:0007669"/>
    <property type="project" value="TreeGrafter"/>
</dbReference>
<dbReference type="EC" id="5.3.1.1" evidence="7 8"/>
<dbReference type="UniPathway" id="UPA00109">
    <property type="reaction ID" value="UER00189"/>
</dbReference>
<feature type="active site" description="Electrophile" evidence="7">
    <location>
        <position position="88"/>
    </location>
</feature>
<keyword evidence="3 7" id="KW-0312">Gluconeogenesis</keyword>
<dbReference type="Proteomes" id="UP000176774">
    <property type="component" value="Unassembled WGS sequence"/>
</dbReference>
<evidence type="ECO:0000256" key="4">
    <source>
        <dbReference type="ARBA" id="ARBA00022490"/>
    </source>
</evidence>
<dbReference type="GO" id="GO:0005829">
    <property type="term" value="C:cytosol"/>
    <property type="evidence" value="ECO:0007669"/>
    <property type="project" value="TreeGrafter"/>
</dbReference>
<dbReference type="UniPathway" id="UPA00138"/>
<evidence type="ECO:0000256" key="6">
    <source>
        <dbReference type="ARBA" id="ARBA00023235"/>
    </source>
</evidence>
<evidence type="ECO:0000256" key="8">
    <source>
        <dbReference type="RuleBase" id="RU363013"/>
    </source>
</evidence>
<dbReference type="AlphaFoldDB" id="A0A1G2IHA7"/>
<dbReference type="InterPro" id="IPR020861">
    <property type="entry name" value="Triosephosphate_isomerase_AS"/>
</dbReference>
<dbReference type="CDD" id="cd00311">
    <property type="entry name" value="TIM"/>
    <property type="match status" value="1"/>
</dbReference>
<evidence type="ECO:0000256" key="2">
    <source>
        <dbReference type="ARBA" id="ARBA00007422"/>
    </source>
</evidence>
<keyword evidence="4 7" id="KW-0963">Cytoplasm</keyword>
<sequence length="245" mass="27301">MKTLIVANWKMNPQTAKEAKKLFDAVKKGAKNKNTDIVICPPFVYLPLLKGLPLGAQNIFWEEKGAFTGEICAAQLKDLKIKYVIIGHSERRKYFGETNEQINKKIKKALDRDINPIFCIGETLEENRAEKKSEVLERQITEGLHGVSKFEIQNSKLVIAYEPVWAIGTGQNCSVDETLKSMLLIRKIISNMYNRELADDMKMLYGGSVNSKNSAEYIKGGGVSGLLVGGASLDAQEFISIIKSI</sequence>
<dbReference type="InterPro" id="IPR013785">
    <property type="entry name" value="Aldolase_TIM"/>
</dbReference>
<dbReference type="PROSITE" id="PS51440">
    <property type="entry name" value="TIM_2"/>
    <property type="match status" value="1"/>
</dbReference>
<dbReference type="SUPFAM" id="SSF51351">
    <property type="entry name" value="Triosephosphate isomerase (TIM)"/>
    <property type="match status" value="1"/>
</dbReference>
<gene>
    <name evidence="7" type="primary">tpiA</name>
    <name evidence="9" type="ORF">A2908_00560</name>
</gene>
<feature type="binding site" evidence="7">
    <location>
        <position position="168"/>
    </location>
    <ligand>
        <name>substrate</name>
    </ligand>
</feature>
<feature type="binding site" evidence="7">
    <location>
        <begin position="229"/>
        <end position="230"/>
    </location>
    <ligand>
        <name>substrate</name>
    </ligand>
</feature>
<evidence type="ECO:0000256" key="5">
    <source>
        <dbReference type="ARBA" id="ARBA00023152"/>
    </source>
</evidence>
<dbReference type="STRING" id="1802214.A2908_00560"/>
<dbReference type="GO" id="GO:0006096">
    <property type="term" value="P:glycolytic process"/>
    <property type="evidence" value="ECO:0007669"/>
    <property type="project" value="UniProtKB-UniRule"/>
</dbReference>
<evidence type="ECO:0000313" key="10">
    <source>
        <dbReference type="Proteomes" id="UP000176774"/>
    </source>
</evidence>
<dbReference type="PANTHER" id="PTHR21139">
    <property type="entry name" value="TRIOSEPHOSPHATE ISOMERASE"/>
    <property type="match status" value="1"/>
</dbReference>
<feature type="binding site" evidence="7">
    <location>
        <position position="208"/>
    </location>
    <ligand>
        <name>substrate</name>
    </ligand>
</feature>
<feature type="binding site" evidence="7">
    <location>
        <begin position="8"/>
        <end position="10"/>
    </location>
    <ligand>
        <name>substrate</name>
    </ligand>
</feature>
<dbReference type="InterPro" id="IPR000652">
    <property type="entry name" value="Triosephosphate_isomerase"/>
</dbReference>
<comment type="pathway">
    <text evidence="7 8">Carbohydrate biosynthesis; gluconeogenesis.</text>
</comment>
<feature type="active site" description="Proton acceptor" evidence="7">
    <location>
        <position position="162"/>
    </location>
</feature>
<evidence type="ECO:0000256" key="7">
    <source>
        <dbReference type="HAMAP-Rule" id="MF_00147"/>
    </source>
</evidence>
<evidence type="ECO:0000256" key="1">
    <source>
        <dbReference type="ARBA" id="ARBA00004680"/>
    </source>
</evidence>
<dbReference type="EMBL" id="MHPA01000010">
    <property type="protein sequence ID" value="OGZ73578.1"/>
    <property type="molecule type" value="Genomic_DNA"/>
</dbReference>
<dbReference type="GO" id="GO:0006094">
    <property type="term" value="P:gluconeogenesis"/>
    <property type="evidence" value="ECO:0007669"/>
    <property type="project" value="UniProtKB-UniRule"/>
</dbReference>
<evidence type="ECO:0000256" key="3">
    <source>
        <dbReference type="ARBA" id="ARBA00022432"/>
    </source>
</evidence>
<dbReference type="HAMAP" id="MF_00147_B">
    <property type="entry name" value="TIM_B"/>
    <property type="match status" value="1"/>
</dbReference>
<dbReference type="NCBIfam" id="TIGR00419">
    <property type="entry name" value="tim"/>
    <property type="match status" value="1"/>
</dbReference>